<sequence length="68" mass="7419">MQVNPLLWLQMDVVASITMGFLSPYLSLVEMVAMYGFDNMAVAIRFKAVVLASDGSDASNASSDEGRW</sequence>
<keyword evidence="1" id="KW-0472">Membrane</keyword>
<comment type="caution">
    <text evidence="2">The sequence shown here is derived from an EMBL/GenBank/DDBJ whole genome shotgun (WGS) entry which is preliminary data.</text>
</comment>
<keyword evidence="3" id="KW-1185">Reference proteome</keyword>
<evidence type="ECO:0000313" key="3">
    <source>
        <dbReference type="Proteomes" id="UP001372338"/>
    </source>
</evidence>
<name>A0AAN9FRC5_CROPI</name>
<dbReference type="Proteomes" id="UP001372338">
    <property type="component" value="Unassembled WGS sequence"/>
</dbReference>
<dbReference type="AlphaFoldDB" id="A0AAN9FRC5"/>
<reference evidence="2 3" key="1">
    <citation type="submission" date="2024-01" db="EMBL/GenBank/DDBJ databases">
        <title>The genomes of 5 underutilized Papilionoideae crops provide insights into root nodulation and disease resistanc.</title>
        <authorList>
            <person name="Yuan L."/>
        </authorList>
    </citation>
    <scope>NUCLEOTIDE SEQUENCE [LARGE SCALE GENOMIC DNA]</scope>
    <source>
        <strain evidence="2">ZHUSHIDOU_FW_LH</strain>
        <tissue evidence="2">Leaf</tissue>
    </source>
</reference>
<protein>
    <submittedName>
        <fullName evidence="2">Uncharacterized protein</fullName>
    </submittedName>
</protein>
<keyword evidence="1" id="KW-0812">Transmembrane</keyword>
<feature type="transmembrane region" description="Helical" evidence="1">
    <location>
        <begin position="13"/>
        <end position="37"/>
    </location>
</feature>
<dbReference type="EMBL" id="JAYWIO010000002">
    <property type="protein sequence ID" value="KAK7281127.1"/>
    <property type="molecule type" value="Genomic_DNA"/>
</dbReference>
<gene>
    <name evidence="2" type="ORF">RIF29_08843</name>
</gene>
<evidence type="ECO:0000256" key="1">
    <source>
        <dbReference type="SAM" id="Phobius"/>
    </source>
</evidence>
<organism evidence="2 3">
    <name type="scientific">Crotalaria pallida</name>
    <name type="common">Smooth rattlebox</name>
    <name type="synonym">Crotalaria striata</name>
    <dbReference type="NCBI Taxonomy" id="3830"/>
    <lineage>
        <taxon>Eukaryota</taxon>
        <taxon>Viridiplantae</taxon>
        <taxon>Streptophyta</taxon>
        <taxon>Embryophyta</taxon>
        <taxon>Tracheophyta</taxon>
        <taxon>Spermatophyta</taxon>
        <taxon>Magnoliopsida</taxon>
        <taxon>eudicotyledons</taxon>
        <taxon>Gunneridae</taxon>
        <taxon>Pentapetalae</taxon>
        <taxon>rosids</taxon>
        <taxon>fabids</taxon>
        <taxon>Fabales</taxon>
        <taxon>Fabaceae</taxon>
        <taxon>Papilionoideae</taxon>
        <taxon>50 kb inversion clade</taxon>
        <taxon>genistoids sensu lato</taxon>
        <taxon>core genistoids</taxon>
        <taxon>Crotalarieae</taxon>
        <taxon>Crotalaria</taxon>
    </lineage>
</organism>
<accession>A0AAN9FRC5</accession>
<evidence type="ECO:0000313" key="2">
    <source>
        <dbReference type="EMBL" id="KAK7281127.1"/>
    </source>
</evidence>
<proteinExistence type="predicted"/>
<keyword evidence="1" id="KW-1133">Transmembrane helix</keyword>